<dbReference type="EMBL" id="BHXC01000006">
    <property type="protein sequence ID" value="GCB90589.1"/>
    <property type="molecule type" value="Genomic_DNA"/>
</dbReference>
<accession>A0A401QYZ3</accession>
<evidence type="ECO:0000313" key="3">
    <source>
        <dbReference type="Proteomes" id="UP000288351"/>
    </source>
</evidence>
<evidence type="ECO:0000313" key="2">
    <source>
        <dbReference type="EMBL" id="GCB90589.1"/>
    </source>
</evidence>
<protein>
    <submittedName>
        <fullName evidence="2">Uncharacterized protein</fullName>
    </submittedName>
</protein>
<dbReference type="Proteomes" id="UP000288351">
    <property type="component" value="Unassembled WGS sequence"/>
</dbReference>
<feature type="region of interest" description="Disordered" evidence="1">
    <location>
        <begin position="1"/>
        <end position="103"/>
    </location>
</feature>
<reference evidence="2 3" key="1">
    <citation type="journal article" date="2019" name="Microbiol. Resour. Announc.">
        <title>Draft Genome Sequence of the Most Traditional epsilon-Poly-l-Lysine Producer, Streptomyces albulus NBRC14147.</title>
        <authorList>
            <person name="Yamanaka K."/>
            <person name="Hamano Y."/>
        </authorList>
    </citation>
    <scope>NUCLEOTIDE SEQUENCE [LARGE SCALE GENOMIC DNA]</scope>
    <source>
        <strain evidence="2 3">NBRC 14147</strain>
    </source>
</reference>
<sequence>MSVNASTRQAIGRRLSDGAQPFRGLTGPARRRDPACPTGSGSADRSVQGTARATPDIGRAARGIRTAHGAGAERRPTSLDAPAVDRTRTDPDPEPRPASRPHP</sequence>
<name>A0A401QYZ3_STRNR</name>
<feature type="compositionally biased region" description="Basic and acidic residues" evidence="1">
    <location>
        <begin position="71"/>
        <end position="97"/>
    </location>
</feature>
<evidence type="ECO:0000256" key="1">
    <source>
        <dbReference type="SAM" id="MobiDB-lite"/>
    </source>
</evidence>
<dbReference type="RefSeq" id="WP_016573638.1">
    <property type="nucleotide sequence ID" value="NZ_BHXC01000006.1"/>
</dbReference>
<dbReference type="AlphaFoldDB" id="A0A401QYZ3"/>
<feature type="compositionally biased region" description="Polar residues" evidence="1">
    <location>
        <begin position="39"/>
        <end position="51"/>
    </location>
</feature>
<organism evidence="2 3">
    <name type="scientific">Streptomyces noursei</name>
    <name type="common">Streptomyces albulus</name>
    <dbReference type="NCBI Taxonomy" id="1971"/>
    <lineage>
        <taxon>Bacteria</taxon>
        <taxon>Bacillati</taxon>
        <taxon>Actinomycetota</taxon>
        <taxon>Actinomycetes</taxon>
        <taxon>Kitasatosporales</taxon>
        <taxon>Streptomycetaceae</taxon>
        <taxon>Streptomyces</taxon>
    </lineage>
</organism>
<proteinExistence type="predicted"/>
<gene>
    <name evidence="2" type="ORF">SALB_03296</name>
</gene>
<comment type="caution">
    <text evidence="2">The sequence shown here is derived from an EMBL/GenBank/DDBJ whole genome shotgun (WGS) entry which is preliminary data.</text>
</comment>